<gene>
    <name evidence="1" type="ORF">K441DRAFT_700837</name>
</gene>
<proteinExistence type="predicted"/>
<name>A0ACC8ENM9_9PEZI</name>
<organism evidence="1 2">
    <name type="scientific">Cenococcum geophilum 1.58</name>
    <dbReference type="NCBI Taxonomy" id="794803"/>
    <lineage>
        <taxon>Eukaryota</taxon>
        <taxon>Fungi</taxon>
        <taxon>Dikarya</taxon>
        <taxon>Ascomycota</taxon>
        <taxon>Pezizomycotina</taxon>
        <taxon>Dothideomycetes</taxon>
        <taxon>Pleosporomycetidae</taxon>
        <taxon>Gloniales</taxon>
        <taxon>Gloniaceae</taxon>
        <taxon>Cenococcum</taxon>
    </lineage>
</organism>
<evidence type="ECO:0000313" key="1">
    <source>
        <dbReference type="EMBL" id="OCK87923.1"/>
    </source>
</evidence>
<accession>A0ACC8ENM9</accession>
<evidence type="ECO:0000313" key="2">
    <source>
        <dbReference type="Proteomes" id="UP000250078"/>
    </source>
</evidence>
<sequence>MGHKLENRLWGAWVTVVFAICSQVLYGQVLQHPLHWIGVVFGWSLNTFATLAATTVISAYVLDCFPQHVALASSWLNFWRVTGGFVITYFNPNWIAHNGPAITFGCQAAIVAVSLASVIATQIWGSRWRMKFPVPAPEN</sequence>
<protein>
    <submittedName>
        <fullName evidence="1">Uncharacterized protein</fullName>
    </submittedName>
</protein>
<dbReference type="EMBL" id="KV748252">
    <property type="protein sequence ID" value="OCK87923.1"/>
    <property type="molecule type" value="Genomic_DNA"/>
</dbReference>
<keyword evidence="2" id="KW-1185">Reference proteome</keyword>
<reference evidence="1 2" key="1">
    <citation type="journal article" date="2016" name="Nat. Commun.">
        <title>Ectomycorrhizal ecology is imprinted in the genome of the dominant symbiotic fungus Cenococcum geophilum.</title>
        <authorList>
            <consortium name="DOE Joint Genome Institute"/>
            <person name="Peter M."/>
            <person name="Kohler A."/>
            <person name="Ohm R.A."/>
            <person name="Kuo A."/>
            <person name="Krutzmann J."/>
            <person name="Morin E."/>
            <person name="Arend M."/>
            <person name="Barry K.W."/>
            <person name="Binder M."/>
            <person name="Choi C."/>
            <person name="Clum A."/>
            <person name="Copeland A."/>
            <person name="Grisel N."/>
            <person name="Haridas S."/>
            <person name="Kipfer T."/>
            <person name="LaButti K."/>
            <person name="Lindquist E."/>
            <person name="Lipzen A."/>
            <person name="Maire R."/>
            <person name="Meier B."/>
            <person name="Mihaltcheva S."/>
            <person name="Molinier V."/>
            <person name="Murat C."/>
            <person name="Poggeler S."/>
            <person name="Quandt C.A."/>
            <person name="Sperisen C."/>
            <person name="Tritt A."/>
            <person name="Tisserant E."/>
            <person name="Crous P.W."/>
            <person name="Henrissat B."/>
            <person name="Nehls U."/>
            <person name="Egli S."/>
            <person name="Spatafora J.W."/>
            <person name="Grigoriev I.V."/>
            <person name="Martin F.M."/>
        </authorList>
    </citation>
    <scope>NUCLEOTIDE SEQUENCE [LARGE SCALE GENOMIC DNA]</scope>
    <source>
        <strain evidence="1 2">1.58</strain>
    </source>
</reference>
<dbReference type="Proteomes" id="UP000250078">
    <property type="component" value="Unassembled WGS sequence"/>
</dbReference>